<dbReference type="Gene3D" id="3.40.50.150">
    <property type="entry name" value="Vaccinia Virus protein VP39"/>
    <property type="match status" value="1"/>
</dbReference>
<gene>
    <name evidence="6" type="ORF">SAMN04489717_3546</name>
</gene>
<feature type="domain" description="Methyltransferase type 11" evidence="5">
    <location>
        <begin position="67"/>
        <end position="156"/>
    </location>
</feature>
<keyword evidence="7" id="KW-1185">Reference proteome</keyword>
<evidence type="ECO:0000313" key="6">
    <source>
        <dbReference type="EMBL" id="SDS69312.1"/>
    </source>
</evidence>
<evidence type="ECO:0000256" key="3">
    <source>
        <dbReference type="ARBA" id="ARBA00022679"/>
    </source>
</evidence>
<dbReference type="GO" id="GO:0032259">
    <property type="term" value="P:methylation"/>
    <property type="evidence" value="ECO:0007669"/>
    <property type="project" value="UniProtKB-KW"/>
</dbReference>
<dbReference type="OrthoDB" id="9797252at2"/>
<accession>A0A1H1U9X2</accession>
<feature type="region of interest" description="Disordered" evidence="4">
    <location>
        <begin position="1"/>
        <end position="29"/>
    </location>
</feature>
<dbReference type="GO" id="GO:0008757">
    <property type="term" value="F:S-adenosylmethionine-dependent methyltransferase activity"/>
    <property type="evidence" value="ECO:0007669"/>
    <property type="project" value="InterPro"/>
</dbReference>
<evidence type="ECO:0000256" key="1">
    <source>
        <dbReference type="ARBA" id="ARBA00008361"/>
    </source>
</evidence>
<dbReference type="CDD" id="cd02440">
    <property type="entry name" value="AdoMet_MTases"/>
    <property type="match status" value="1"/>
</dbReference>
<dbReference type="InterPro" id="IPR029063">
    <property type="entry name" value="SAM-dependent_MTases_sf"/>
</dbReference>
<keyword evidence="3 6" id="KW-0808">Transferase</keyword>
<dbReference type="AlphaFoldDB" id="A0A1H1U9X2"/>
<protein>
    <submittedName>
        <fullName evidence="6">Methyltransferase domain-containing protein</fullName>
    </submittedName>
</protein>
<dbReference type="Proteomes" id="UP000198983">
    <property type="component" value="Chromosome I"/>
</dbReference>
<evidence type="ECO:0000313" key="7">
    <source>
        <dbReference type="Proteomes" id="UP000198983"/>
    </source>
</evidence>
<dbReference type="RefSeq" id="WP_092654740.1">
    <property type="nucleotide sequence ID" value="NZ_LT629732.1"/>
</dbReference>
<reference evidence="6 7" key="1">
    <citation type="submission" date="2016-10" db="EMBL/GenBank/DDBJ databases">
        <authorList>
            <person name="de Groot N.N."/>
        </authorList>
    </citation>
    <scope>NUCLEOTIDE SEQUENCE [LARGE SCALE GENOMIC DNA]</scope>
    <source>
        <strain evidence="6 7">DSM 22024</strain>
    </source>
</reference>
<name>A0A1H1U9X2_9ACTN</name>
<dbReference type="EMBL" id="LT629732">
    <property type="protein sequence ID" value="SDS69312.1"/>
    <property type="molecule type" value="Genomic_DNA"/>
</dbReference>
<dbReference type="PANTHER" id="PTHR44942:SF4">
    <property type="entry name" value="METHYLTRANSFERASE TYPE 11 DOMAIN-CONTAINING PROTEIN"/>
    <property type="match status" value="1"/>
</dbReference>
<dbReference type="SUPFAM" id="SSF53335">
    <property type="entry name" value="S-adenosyl-L-methionine-dependent methyltransferases"/>
    <property type="match status" value="1"/>
</dbReference>
<comment type="similarity">
    <text evidence="1">Belongs to the methyltransferase superfamily.</text>
</comment>
<dbReference type="Pfam" id="PF08241">
    <property type="entry name" value="Methyltransf_11"/>
    <property type="match status" value="1"/>
</dbReference>
<dbReference type="InterPro" id="IPR013216">
    <property type="entry name" value="Methyltransf_11"/>
</dbReference>
<dbReference type="STRING" id="117157.SAMN04489717_3546"/>
<sequence>MPPESNGSRPTASRDYLGSADPTERERRAESFGASAAAYAAFRPSYPEAAVRWALEPVAGDDVVRVLDLAAGTGKLTEVIRGLGMEAVAVEPDAAMLTELSRRLPDVPAFTGTAEEIPAPDGAFDAVVVGQAFHWFDRDRALAEIARVLRPGGVLAALWNLHDDGVAWVAGLNAAAQALGSVRETRESPMRQELFEHVAFADQASAEFGFHERRTSEQVVGMLGTHSRILVMDEVDRTQVLARVRGYLRARPETSTGEFDVPLVTIALRAVRV</sequence>
<feature type="compositionally biased region" description="Polar residues" evidence="4">
    <location>
        <begin position="1"/>
        <end position="11"/>
    </location>
</feature>
<dbReference type="InterPro" id="IPR051052">
    <property type="entry name" value="Diverse_substrate_MTase"/>
</dbReference>
<organism evidence="6 7">
    <name type="scientific">Actinopolymorpha singaporensis</name>
    <dbReference type="NCBI Taxonomy" id="117157"/>
    <lineage>
        <taxon>Bacteria</taxon>
        <taxon>Bacillati</taxon>
        <taxon>Actinomycetota</taxon>
        <taxon>Actinomycetes</taxon>
        <taxon>Propionibacteriales</taxon>
        <taxon>Actinopolymorphaceae</taxon>
        <taxon>Actinopolymorpha</taxon>
    </lineage>
</organism>
<evidence type="ECO:0000256" key="2">
    <source>
        <dbReference type="ARBA" id="ARBA00022603"/>
    </source>
</evidence>
<evidence type="ECO:0000259" key="5">
    <source>
        <dbReference type="Pfam" id="PF08241"/>
    </source>
</evidence>
<dbReference type="PANTHER" id="PTHR44942">
    <property type="entry name" value="METHYLTRANSF_11 DOMAIN-CONTAINING PROTEIN"/>
    <property type="match status" value="1"/>
</dbReference>
<evidence type="ECO:0000256" key="4">
    <source>
        <dbReference type="SAM" id="MobiDB-lite"/>
    </source>
</evidence>
<proteinExistence type="inferred from homology"/>
<keyword evidence="2 6" id="KW-0489">Methyltransferase</keyword>